<feature type="domain" description="Amidohydrolase 3" evidence="1">
    <location>
        <begin position="53"/>
        <end position="519"/>
    </location>
</feature>
<keyword evidence="3" id="KW-1185">Reference proteome</keyword>
<dbReference type="KEGG" id="psua:FLK61_35975"/>
<accession>A0A859FFD5</accession>
<dbReference type="Gene3D" id="3.10.310.70">
    <property type="match status" value="1"/>
</dbReference>
<keyword evidence="2" id="KW-0378">Hydrolase</keyword>
<dbReference type="InterPro" id="IPR032466">
    <property type="entry name" value="Metal_Hydrolase"/>
</dbReference>
<dbReference type="SUPFAM" id="SSF51338">
    <property type="entry name" value="Composite domain of metallo-dependent hydrolases"/>
    <property type="match status" value="1"/>
</dbReference>
<dbReference type="RefSeq" id="WP_176010046.1">
    <property type="nucleotide sequence ID" value="NZ_CP041372.2"/>
</dbReference>
<sequence length="523" mass="58368">MKTLWYGGRVRTLVSPKQVEEAIVTEEGKVIAVGQETDLRARFAISEEIKVDGVIYPGFVDSHLHMVGHGEKLLKLDVSELTSIRELVEELRVIANDTPKGEWILAEGFNENLYEGYTLPDKEVLDNVSVDHPIMVTRVCRHAMVTNSTGLKLAGITANTDDIAGGVIVRDDHGEPTGYLHDQAQELLKEVLPKKDRAYVGRALRASVKDLLSKGFTGGHTEDLFYYDSPTDTLDVFNEVLDETPFRTNMLVHHEAAEEILSLDEKLHEHITLGSVKIFADGALGGRTAYLSEPYADDPSTHGVAIHSQEGLNELVRYAREKGMPVAIHVIGDQALEMAIIAIERYPVPVGKRDRLIHLQVTREELVERLKQLPVILDIQPRFVASDFPWVEERLGERAARSFAWKSLLDEGIICAGGSDAPIEPIEPMLGLHAAVTRRRPFEQHPGYNPDQKLSVFESLRLFTYGSAQAISKEEEYGLIKPGYHADFTILSHDLEDLEPDEWLKVHVEKTVIGGEVAYEAHS</sequence>
<evidence type="ECO:0000313" key="2">
    <source>
        <dbReference type="EMBL" id="QKS72063.1"/>
    </source>
</evidence>
<dbReference type="Pfam" id="PF07969">
    <property type="entry name" value="Amidohydro_3"/>
    <property type="match status" value="1"/>
</dbReference>
<reference evidence="3" key="1">
    <citation type="submission" date="2019-07" db="EMBL/GenBank/DDBJ databases">
        <title>Bacillus alkalisoli sp. nov. isolated from saline soil.</title>
        <authorList>
            <person name="Sun J.-Q."/>
            <person name="Xu L."/>
        </authorList>
    </citation>
    <scope>NUCLEOTIDE SEQUENCE [LARGE SCALE GENOMIC DNA]</scope>
    <source>
        <strain evidence="3">M4U3P1</strain>
    </source>
</reference>
<dbReference type="EMBL" id="CP041372">
    <property type="protein sequence ID" value="QKS72063.1"/>
    <property type="molecule type" value="Genomic_DNA"/>
</dbReference>
<dbReference type="CDD" id="cd01300">
    <property type="entry name" value="YtcJ_like"/>
    <property type="match status" value="1"/>
</dbReference>
<dbReference type="InterPro" id="IPR013108">
    <property type="entry name" value="Amidohydro_3"/>
</dbReference>
<name>A0A859FFD5_9BACI</name>
<dbReference type="PANTHER" id="PTHR22642:SF2">
    <property type="entry name" value="PROTEIN LONG AFTER FAR-RED 3"/>
    <property type="match status" value="1"/>
</dbReference>
<dbReference type="InterPro" id="IPR033932">
    <property type="entry name" value="YtcJ-like"/>
</dbReference>
<dbReference type="AlphaFoldDB" id="A0A859FFD5"/>
<protein>
    <submittedName>
        <fullName evidence="2">Amidohydrolase</fullName>
    </submittedName>
</protein>
<proteinExistence type="predicted"/>
<organism evidence="2 3">
    <name type="scientific">Paenalkalicoccus suaedae</name>
    <dbReference type="NCBI Taxonomy" id="2592382"/>
    <lineage>
        <taxon>Bacteria</taxon>
        <taxon>Bacillati</taxon>
        <taxon>Bacillota</taxon>
        <taxon>Bacilli</taxon>
        <taxon>Bacillales</taxon>
        <taxon>Bacillaceae</taxon>
        <taxon>Paenalkalicoccus</taxon>
    </lineage>
</organism>
<evidence type="ECO:0000313" key="3">
    <source>
        <dbReference type="Proteomes" id="UP000318138"/>
    </source>
</evidence>
<dbReference type="InterPro" id="IPR011059">
    <property type="entry name" value="Metal-dep_hydrolase_composite"/>
</dbReference>
<evidence type="ECO:0000259" key="1">
    <source>
        <dbReference type="Pfam" id="PF07969"/>
    </source>
</evidence>
<dbReference type="GO" id="GO:0016810">
    <property type="term" value="F:hydrolase activity, acting on carbon-nitrogen (but not peptide) bonds"/>
    <property type="evidence" value="ECO:0007669"/>
    <property type="project" value="InterPro"/>
</dbReference>
<gene>
    <name evidence="2" type="ORF">FLK61_35975</name>
</gene>
<dbReference type="Proteomes" id="UP000318138">
    <property type="component" value="Chromosome"/>
</dbReference>
<dbReference type="PANTHER" id="PTHR22642">
    <property type="entry name" value="IMIDAZOLONEPROPIONASE"/>
    <property type="match status" value="1"/>
</dbReference>
<dbReference type="Gene3D" id="2.30.40.10">
    <property type="entry name" value="Urease, subunit C, domain 1"/>
    <property type="match status" value="1"/>
</dbReference>
<dbReference type="SUPFAM" id="SSF51556">
    <property type="entry name" value="Metallo-dependent hydrolases"/>
    <property type="match status" value="1"/>
</dbReference>
<dbReference type="Gene3D" id="3.20.20.140">
    <property type="entry name" value="Metal-dependent hydrolases"/>
    <property type="match status" value="1"/>
</dbReference>